<keyword evidence="2" id="KW-0732">Signal</keyword>
<feature type="region of interest" description="Disordered" evidence="1">
    <location>
        <begin position="174"/>
        <end position="193"/>
    </location>
</feature>
<feature type="chain" id="PRO_5046304927" evidence="2">
    <location>
        <begin position="30"/>
        <end position="211"/>
    </location>
</feature>
<sequence>MSSIHLHGVPLPPQLRILLLCACTCLSGSEPLKEAIKSRSEAFLVYANSFANEYEPIAFAALPLHPPLPVVHMLSTKPGAPRAPRPAALASSLTPVYHRPDQRQPEDYYRPEPYHRPADTYQESLYRGPDSYHADVYRPYASQYYPQQYEESERVITSPSEILYARPDPYGGYTYYRKPTGPKRPPAKKVVKKRPKPVIVRIHKYRVVRDK</sequence>
<feature type="compositionally biased region" description="Low complexity" evidence="1">
    <location>
        <begin position="79"/>
        <end position="93"/>
    </location>
</feature>
<comment type="caution">
    <text evidence="3">The sequence shown here is derived from an EMBL/GenBank/DDBJ whole genome shotgun (WGS) entry which is preliminary data.</text>
</comment>
<accession>A0ABQ7QAR6</accession>
<evidence type="ECO:0000256" key="2">
    <source>
        <dbReference type="SAM" id="SignalP"/>
    </source>
</evidence>
<feature type="signal peptide" evidence="2">
    <location>
        <begin position="1"/>
        <end position="29"/>
    </location>
</feature>
<name>A0ABQ7QAR6_PLUXY</name>
<keyword evidence="4" id="KW-1185">Reference proteome</keyword>
<feature type="region of interest" description="Disordered" evidence="1">
    <location>
        <begin position="79"/>
        <end position="115"/>
    </location>
</feature>
<feature type="compositionally biased region" description="Basic and acidic residues" evidence="1">
    <location>
        <begin position="98"/>
        <end position="115"/>
    </location>
</feature>
<evidence type="ECO:0000256" key="1">
    <source>
        <dbReference type="SAM" id="MobiDB-lite"/>
    </source>
</evidence>
<reference evidence="3 4" key="1">
    <citation type="submission" date="2021-06" db="EMBL/GenBank/DDBJ databases">
        <title>A haploid diamondback moth (Plutella xylostella L.) genome assembly resolves 31 chromosomes and identifies a diamide resistance mutation.</title>
        <authorList>
            <person name="Ward C.M."/>
            <person name="Perry K.D."/>
            <person name="Baker G."/>
            <person name="Powis K."/>
            <person name="Heckel D.G."/>
            <person name="Baxter S.W."/>
        </authorList>
    </citation>
    <scope>NUCLEOTIDE SEQUENCE [LARGE SCALE GENOMIC DNA]</scope>
    <source>
        <strain evidence="3 4">LV</strain>
        <tissue evidence="3">Single pupa</tissue>
    </source>
</reference>
<dbReference type="Proteomes" id="UP000823941">
    <property type="component" value="Chromosome 18"/>
</dbReference>
<proteinExistence type="predicted"/>
<dbReference type="EMBL" id="JAHIBW010000018">
    <property type="protein sequence ID" value="KAG7302321.1"/>
    <property type="molecule type" value="Genomic_DNA"/>
</dbReference>
<evidence type="ECO:0000313" key="4">
    <source>
        <dbReference type="Proteomes" id="UP000823941"/>
    </source>
</evidence>
<organism evidence="3 4">
    <name type="scientific">Plutella xylostella</name>
    <name type="common">Diamondback moth</name>
    <name type="synonym">Plutella maculipennis</name>
    <dbReference type="NCBI Taxonomy" id="51655"/>
    <lineage>
        <taxon>Eukaryota</taxon>
        <taxon>Metazoa</taxon>
        <taxon>Ecdysozoa</taxon>
        <taxon>Arthropoda</taxon>
        <taxon>Hexapoda</taxon>
        <taxon>Insecta</taxon>
        <taxon>Pterygota</taxon>
        <taxon>Neoptera</taxon>
        <taxon>Endopterygota</taxon>
        <taxon>Lepidoptera</taxon>
        <taxon>Glossata</taxon>
        <taxon>Ditrysia</taxon>
        <taxon>Yponomeutoidea</taxon>
        <taxon>Plutellidae</taxon>
        <taxon>Plutella</taxon>
    </lineage>
</organism>
<evidence type="ECO:0000313" key="3">
    <source>
        <dbReference type="EMBL" id="KAG7302321.1"/>
    </source>
</evidence>
<protein>
    <submittedName>
        <fullName evidence="3">Uncharacterized protein</fullName>
    </submittedName>
</protein>
<gene>
    <name evidence="3" type="ORF">JYU34_013818</name>
</gene>